<organism evidence="1 2">
    <name type="scientific">Pieris brassicae</name>
    <name type="common">White butterfly</name>
    <name type="synonym">Large white butterfly</name>
    <dbReference type="NCBI Taxonomy" id="7116"/>
    <lineage>
        <taxon>Eukaryota</taxon>
        <taxon>Metazoa</taxon>
        <taxon>Ecdysozoa</taxon>
        <taxon>Arthropoda</taxon>
        <taxon>Hexapoda</taxon>
        <taxon>Insecta</taxon>
        <taxon>Pterygota</taxon>
        <taxon>Neoptera</taxon>
        <taxon>Endopterygota</taxon>
        <taxon>Lepidoptera</taxon>
        <taxon>Glossata</taxon>
        <taxon>Ditrysia</taxon>
        <taxon>Papilionoidea</taxon>
        <taxon>Pieridae</taxon>
        <taxon>Pierinae</taxon>
        <taxon>Pieris</taxon>
    </lineage>
</organism>
<keyword evidence="2" id="KW-1185">Reference proteome</keyword>
<evidence type="ECO:0000313" key="1">
    <source>
        <dbReference type="EMBL" id="CAH4029778.1"/>
    </source>
</evidence>
<dbReference type="AlphaFoldDB" id="A0A9P0TC81"/>
<comment type="caution">
    <text evidence="1">The sequence shown here is derived from an EMBL/GenBank/DDBJ whole genome shotgun (WGS) entry which is preliminary data.</text>
</comment>
<reference evidence="1" key="1">
    <citation type="submission" date="2022-05" db="EMBL/GenBank/DDBJ databases">
        <authorList>
            <person name="Okamura Y."/>
        </authorList>
    </citation>
    <scope>NUCLEOTIDE SEQUENCE</scope>
</reference>
<dbReference type="Proteomes" id="UP001152562">
    <property type="component" value="Unassembled WGS sequence"/>
</dbReference>
<name>A0A9P0TC81_PIEBR</name>
<accession>A0A9P0TC81</accession>
<gene>
    <name evidence="1" type="ORF">PIBRA_LOCUS6490</name>
</gene>
<proteinExistence type="predicted"/>
<sequence>MTLREASVSDCPLRLRELFVVILLFCFPSEPLKLWDTFKDDLCEDIRRAAQQQDQDCDVHNEGLIQIENKLLELNDKHLADFGLPSPNRQQNILHAIP</sequence>
<evidence type="ECO:0000313" key="2">
    <source>
        <dbReference type="Proteomes" id="UP001152562"/>
    </source>
</evidence>
<protein>
    <submittedName>
        <fullName evidence="1">Uncharacterized protein</fullName>
    </submittedName>
</protein>
<dbReference type="EMBL" id="CALOZG010000009">
    <property type="protein sequence ID" value="CAH4029778.1"/>
    <property type="molecule type" value="Genomic_DNA"/>
</dbReference>